<dbReference type="RefSeq" id="WP_013603535.1">
    <property type="nucleotide sequence ID" value="NC_015151.1"/>
</dbReference>
<dbReference type="AlphaFoldDB" id="F0QSV0"/>
<sequence length="524" mass="56631">MVKKSKVTIIISLTFLIVLTVMLVLPRIPIPSTIERSINQRITTTMGNNLTLTSIDVPIYVVGLATLVQKLINAGINQSLIKPVTINELPSLPSNSLVIIDWSVLGPSLVVNKSGGVFVNTNSTVFGLIVLLIERGDFLIIHGNASDVLLIERALALAWSRAYNTSIIATPIPKYLNGLNYVIAFGNSRVLIIGPHTITSALETASNLWIPIITKQPINPEDPCETLASEYSVPPNTPTQITSTAYAIVYGQQSYSDSFGTTNVDFCLTWSTTIDENVNGAAVSWAELYNYITYAPGSGVEINYLKSFQDAYTSYETYKYYISQGENWIPIINAQPGYWTDSYGQEPGSQPCTTSYSIGITVGIATGGLSMTITCLGDQIILDPSGTAATSTQIGAAINNTWIMEPTSQTAATVKNTLATDSWGAAYMGPANEPAPTYYYIPAGVSALVEEPNSGCPAYPIPVPGNEYEHVIYDIAWEVINNVGPLRSSSGAVVMTPPGYNPNQPGWSSTNNGFYIYQYCTPTW</sequence>
<reference evidence="2 3" key="1">
    <citation type="journal article" date="2011" name="J. Bacteriol.">
        <title>Complete genome sequence of 'Vulcanisaeta moutnovskia' strain 768-28, a novel member of the hyperthermophilic crenarchaeal genus vulcanisaeta.</title>
        <authorList>
            <person name="Gumerov V.M."/>
            <person name="Mardanov A.V."/>
            <person name="Beletsky A.V."/>
            <person name="Prokofeva M.I."/>
            <person name="Bonch-Osmolovskaya E.A."/>
            <person name="Ravin N.V."/>
            <person name="Skryabin K.G."/>
        </authorList>
    </citation>
    <scope>NUCLEOTIDE SEQUENCE [LARGE SCALE GENOMIC DNA]</scope>
    <source>
        <strain evidence="2 3">768-28</strain>
    </source>
</reference>
<keyword evidence="1" id="KW-0812">Transmembrane</keyword>
<dbReference type="GeneID" id="10287807"/>
<dbReference type="HOGENOM" id="CLU_523409_0_0_2"/>
<keyword evidence="1" id="KW-1133">Transmembrane helix</keyword>
<dbReference type="OrthoDB" id="30424at2157"/>
<dbReference type="EMBL" id="CP002529">
    <property type="protein sequence ID" value="ADY00371.1"/>
    <property type="molecule type" value="Genomic_DNA"/>
</dbReference>
<gene>
    <name evidence="2" type="ordered locus">VMUT_0155</name>
</gene>
<accession>F0QSV0</accession>
<keyword evidence="1" id="KW-0472">Membrane</keyword>
<organism evidence="2 3">
    <name type="scientific">Vulcanisaeta moutnovskia (strain 768-28)</name>
    <dbReference type="NCBI Taxonomy" id="985053"/>
    <lineage>
        <taxon>Archaea</taxon>
        <taxon>Thermoproteota</taxon>
        <taxon>Thermoprotei</taxon>
        <taxon>Thermoproteales</taxon>
        <taxon>Thermoproteaceae</taxon>
        <taxon>Vulcanisaeta</taxon>
    </lineage>
</organism>
<protein>
    <submittedName>
        <fullName evidence="2">Uncharacterized protein</fullName>
    </submittedName>
</protein>
<name>F0QSV0_VULM7</name>
<evidence type="ECO:0000313" key="2">
    <source>
        <dbReference type="EMBL" id="ADY00371.1"/>
    </source>
</evidence>
<keyword evidence="3" id="KW-1185">Reference proteome</keyword>
<evidence type="ECO:0000313" key="3">
    <source>
        <dbReference type="Proteomes" id="UP000007485"/>
    </source>
</evidence>
<dbReference type="eggNOG" id="arCOG10340">
    <property type="taxonomic scope" value="Archaea"/>
</dbReference>
<dbReference type="STRING" id="985053.VMUT_0155"/>
<dbReference type="KEGG" id="vmo:VMUT_0155"/>
<feature type="transmembrane region" description="Helical" evidence="1">
    <location>
        <begin position="7"/>
        <end position="25"/>
    </location>
</feature>
<proteinExistence type="predicted"/>
<evidence type="ECO:0000256" key="1">
    <source>
        <dbReference type="SAM" id="Phobius"/>
    </source>
</evidence>
<dbReference type="Proteomes" id="UP000007485">
    <property type="component" value="Chromosome"/>
</dbReference>